<keyword evidence="2" id="KW-0805">Transcription regulation</keyword>
<sequence>MELRQLEYLVAVVEEHSFTKAAQRERVAQPAVSAQIRRLERQVGQPLLTRSHRGVRVTPAGAALLPHARAALAAVRDAQAAVDDVANLVRGAVAIGTVTLHPVDVARLMADFHAEHPGVEITLGTDTSDVLLAKLEDGRLDAAIVSIGADEDPAGLEYEVITDETLEAAVAAQHRLARRKSLSLKQLCEYPVISLPVGTGLRSRLDDACAAAGLRPRIAFEATSPLELADLARHGLGVAILPRSMARGSAGLHPLRLSPELRGRLVWAWRTDISGPAARLLNARARAMIAATGTPAVIPGA</sequence>
<evidence type="ECO:0000313" key="7">
    <source>
        <dbReference type="Proteomes" id="UP001172687"/>
    </source>
</evidence>
<proteinExistence type="inferred from homology"/>
<feature type="domain" description="HTH lysR-type" evidence="5">
    <location>
        <begin position="1"/>
        <end position="58"/>
    </location>
</feature>
<dbReference type="InterPro" id="IPR005119">
    <property type="entry name" value="LysR_subst-bd"/>
</dbReference>
<evidence type="ECO:0000256" key="4">
    <source>
        <dbReference type="ARBA" id="ARBA00023163"/>
    </source>
</evidence>
<dbReference type="PROSITE" id="PS50931">
    <property type="entry name" value="HTH_LYSR"/>
    <property type="match status" value="1"/>
</dbReference>
<dbReference type="RefSeq" id="WP_208672938.1">
    <property type="nucleotide sequence ID" value="NZ_CP070380.1"/>
</dbReference>
<evidence type="ECO:0000256" key="1">
    <source>
        <dbReference type="ARBA" id="ARBA00009437"/>
    </source>
</evidence>
<dbReference type="SUPFAM" id="SSF46785">
    <property type="entry name" value="Winged helix' DNA-binding domain"/>
    <property type="match status" value="1"/>
</dbReference>
<dbReference type="Gene3D" id="3.40.190.290">
    <property type="match status" value="1"/>
</dbReference>
<dbReference type="PANTHER" id="PTHR30419">
    <property type="entry name" value="HTH-TYPE TRANSCRIPTIONAL REGULATOR YBHD"/>
    <property type="match status" value="1"/>
</dbReference>
<dbReference type="InterPro" id="IPR036388">
    <property type="entry name" value="WH-like_DNA-bd_sf"/>
</dbReference>
<dbReference type="Pfam" id="PF03466">
    <property type="entry name" value="LysR_substrate"/>
    <property type="match status" value="1"/>
</dbReference>
<evidence type="ECO:0000256" key="3">
    <source>
        <dbReference type="ARBA" id="ARBA00023125"/>
    </source>
</evidence>
<keyword evidence="7" id="KW-1185">Reference proteome</keyword>
<accession>A0ABT8HDX6</accession>
<keyword evidence="4" id="KW-0804">Transcription</keyword>
<gene>
    <name evidence="6" type="ORF">QYF68_14185</name>
</gene>
<dbReference type="InterPro" id="IPR000847">
    <property type="entry name" value="LysR_HTH_N"/>
</dbReference>
<dbReference type="Proteomes" id="UP001172687">
    <property type="component" value="Unassembled WGS sequence"/>
</dbReference>
<evidence type="ECO:0000313" key="6">
    <source>
        <dbReference type="EMBL" id="MDN4518967.1"/>
    </source>
</evidence>
<comment type="caution">
    <text evidence="6">The sequence shown here is derived from an EMBL/GenBank/DDBJ whole genome shotgun (WGS) entry which is preliminary data.</text>
</comment>
<dbReference type="InterPro" id="IPR036390">
    <property type="entry name" value="WH_DNA-bd_sf"/>
</dbReference>
<dbReference type="SUPFAM" id="SSF53850">
    <property type="entry name" value="Periplasmic binding protein-like II"/>
    <property type="match status" value="1"/>
</dbReference>
<dbReference type="InterPro" id="IPR050950">
    <property type="entry name" value="HTH-type_LysR_regulators"/>
</dbReference>
<reference evidence="6" key="1">
    <citation type="submission" date="2023-07" db="EMBL/GenBank/DDBJ databases">
        <title>Degradation of tert-butanol by M. austroafricanum TBA100.</title>
        <authorList>
            <person name="Helbich S."/>
            <person name="Vainshtein Y."/>
        </authorList>
    </citation>
    <scope>NUCLEOTIDE SEQUENCE</scope>
    <source>
        <strain evidence="6">TBA100</strain>
    </source>
</reference>
<dbReference type="EMBL" id="JAUHTC010000049">
    <property type="protein sequence ID" value="MDN4518967.1"/>
    <property type="molecule type" value="Genomic_DNA"/>
</dbReference>
<dbReference type="Pfam" id="PF00126">
    <property type="entry name" value="HTH_1"/>
    <property type="match status" value="1"/>
</dbReference>
<evidence type="ECO:0000259" key="5">
    <source>
        <dbReference type="PROSITE" id="PS50931"/>
    </source>
</evidence>
<dbReference type="Gene3D" id="1.10.10.10">
    <property type="entry name" value="Winged helix-like DNA-binding domain superfamily/Winged helix DNA-binding domain"/>
    <property type="match status" value="1"/>
</dbReference>
<keyword evidence="3" id="KW-0238">DNA-binding</keyword>
<dbReference type="CDD" id="cd08436">
    <property type="entry name" value="PBP2_LTTR_like_3"/>
    <property type="match status" value="1"/>
</dbReference>
<name>A0ABT8HDX6_MYCAO</name>
<organism evidence="6 7">
    <name type="scientific">Mycolicibacterium austroafricanum</name>
    <name type="common">Mycobacterium austroafricanum</name>
    <dbReference type="NCBI Taxonomy" id="39687"/>
    <lineage>
        <taxon>Bacteria</taxon>
        <taxon>Bacillati</taxon>
        <taxon>Actinomycetota</taxon>
        <taxon>Actinomycetes</taxon>
        <taxon>Mycobacteriales</taxon>
        <taxon>Mycobacteriaceae</taxon>
        <taxon>Mycolicibacterium</taxon>
    </lineage>
</organism>
<protein>
    <submittedName>
        <fullName evidence="6">LysR substrate-binding domain-containing protein</fullName>
    </submittedName>
</protein>
<comment type="similarity">
    <text evidence="1">Belongs to the LysR transcriptional regulatory family.</text>
</comment>
<dbReference type="PRINTS" id="PR00039">
    <property type="entry name" value="HTHLYSR"/>
</dbReference>
<evidence type="ECO:0000256" key="2">
    <source>
        <dbReference type="ARBA" id="ARBA00023015"/>
    </source>
</evidence>